<dbReference type="InterPro" id="IPR013762">
    <property type="entry name" value="Integrase-like_cat_sf"/>
</dbReference>
<dbReference type="OrthoDB" id="4354356at2759"/>
<dbReference type="PANTHER" id="PTHR34605">
    <property type="entry name" value="PHAGE_INTEGRASE DOMAIN-CONTAINING PROTEIN"/>
    <property type="match status" value="1"/>
</dbReference>
<dbReference type="EMBL" id="JAPQKI010000006">
    <property type="protein sequence ID" value="KAJ5094927.1"/>
    <property type="molecule type" value="Genomic_DNA"/>
</dbReference>
<dbReference type="Gene3D" id="1.10.443.10">
    <property type="entry name" value="Intergrase catalytic core"/>
    <property type="match status" value="1"/>
</dbReference>
<dbReference type="SUPFAM" id="SSF56349">
    <property type="entry name" value="DNA breaking-rejoining enzymes"/>
    <property type="match status" value="1"/>
</dbReference>
<dbReference type="RefSeq" id="XP_056473077.1">
    <property type="nucleotide sequence ID" value="XM_056619711.1"/>
</dbReference>
<accession>A0A9W9F7H1</accession>
<protein>
    <recommendedName>
        <fullName evidence="5">Tyr recombinase domain-containing protein</fullName>
    </recommendedName>
</protein>
<proteinExistence type="predicted"/>
<dbReference type="GO" id="GO:0015074">
    <property type="term" value="P:DNA integration"/>
    <property type="evidence" value="ECO:0007669"/>
    <property type="project" value="InterPro"/>
</dbReference>
<feature type="compositionally biased region" description="Low complexity" evidence="2">
    <location>
        <begin position="267"/>
        <end position="298"/>
    </location>
</feature>
<comment type="caution">
    <text evidence="3">The sequence shown here is derived from an EMBL/GenBank/DDBJ whole genome shotgun (WGS) entry which is preliminary data.</text>
</comment>
<name>A0A9W9F7H1_9EURO</name>
<sequence length="298" mass="32423">MSELSALRAYHVDNGLPDTIFDLHAKHFRRMIDGARRLQPPRRKRIRNPISRASVITLSGNISHLPAQPRGLSAAQKNDLNLAVAARVAFAGFLRVGEFTYSATDLRDTQVFAATKLTRADVRFSPTMDHVLLTLKRSKTDRNHEGVNVVLAATNDAACPVEGLSKLFLHDSQPMTAPLFALSSGPFTSSAFQRAVISKLNRAGEDTTGLKGHSFRKGAAQHAHNAGLRNDHIQALGRWASEAFRLYFTTPRTTLYAWKRQFQTGHPTPVSSSIPPAPPSSSFGPPGHLGPPAALTAP</sequence>
<dbReference type="PANTHER" id="PTHR34605:SF4">
    <property type="entry name" value="DNA ADENINE METHYLTRANSFERASE"/>
    <property type="match status" value="1"/>
</dbReference>
<gene>
    <name evidence="3" type="ORF">N7532_007218</name>
</gene>
<dbReference type="GO" id="GO:0003677">
    <property type="term" value="F:DNA binding"/>
    <property type="evidence" value="ECO:0007669"/>
    <property type="project" value="InterPro"/>
</dbReference>
<evidence type="ECO:0000256" key="1">
    <source>
        <dbReference type="ARBA" id="ARBA00023172"/>
    </source>
</evidence>
<evidence type="ECO:0008006" key="5">
    <source>
        <dbReference type="Google" id="ProtNLM"/>
    </source>
</evidence>
<keyword evidence="1" id="KW-0233">DNA recombination</keyword>
<reference evidence="3" key="2">
    <citation type="journal article" date="2023" name="IMA Fungus">
        <title>Comparative genomic study of the Penicillium genus elucidates a diverse pangenome and 15 lateral gene transfer events.</title>
        <authorList>
            <person name="Petersen C."/>
            <person name="Sorensen T."/>
            <person name="Nielsen M.R."/>
            <person name="Sondergaard T.E."/>
            <person name="Sorensen J.L."/>
            <person name="Fitzpatrick D.A."/>
            <person name="Frisvad J.C."/>
            <person name="Nielsen K.L."/>
        </authorList>
    </citation>
    <scope>NUCLEOTIDE SEQUENCE</scope>
    <source>
        <strain evidence="3">IBT 30761</strain>
    </source>
</reference>
<keyword evidence="4" id="KW-1185">Reference proteome</keyword>
<dbReference type="AlphaFoldDB" id="A0A9W9F7H1"/>
<feature type="region of interest" description="Disordered" evidence="2">
    <location>
        <begin position="266"/>
        <end position="298"/>
    </location>
</feature>
<dbReference type="Proteomes" id="UP001149074">
    <property type="component" value="Unassembled WGS sequence"/>
</dbReference>
<reference evidence="3" key="1">
    <citation type="submission" date="2022-11" db="EMBL/GenBank/DDBJ databases">
        <authorList>
            <person name="Petersen C."/>
        </authorList>
    </citation>
    <scope>NUCLEOTIDE SEQUENCE</scope>
    <source>
        <strain evidence="3">IBT 30761</strain>
    </source>
</reference>
<organism evidence="3 4">
    <name type="scientific">Penicillium argentinense</name>
    <dbReference type="NCBI Taxonomy" id="1131581"/>
    <lineage>
        <taxon>Eukaryota</taxon>
        <taxon>Fungi</taxon>
        <taxon>Dikarya</taxon>
        <taxon>Ascomycota</taxon>
        <taxon>Pezizomycotina</taxon>
        <taxon>Eurotiomycetes</taxon>
        <taxon>Eurotiomycetidae</taxon>
        <taxon>Eurotiales</taxon>
        <taxon>Aspergillaceae</taxon>
        <taxon>Penicillium</taxon>
    </lineage>
</organism>
<dbReference type="InterPro" id="IPR011010">
    <property type="entry name" value="DNA_brk_join_enz"/>
</dbReference>
<evidence type="ECO:0000256" key="2">
    <source>
        <dbReference type="SAM" id="MobiDB-lite"/>
    </source>
</evidence>
<evidence type="ECO:0000313" key="3">
    <source>
        <dbReference type="EMBL" id="KAJ5094927.1"/>
    </source>
</evidence>
<dbReference type="InterPro" id="IPR052925">
    <property type="entry name" value="Phage_Integrase-like_Recomb"/>
</dbReference>
<evidence type="ECO:0000313" key="4">
    <source>
        <dbReference type="Proteomes" id="UP001149074"/>
    </source>
</evidence>
<dbReference type="GO" id="GO:0006310">
    <property type="term" value="P:DNA recombination"/>
    <property type="evidence" value="ECO:0007669"/>
    <property type="project" value="UniProtKB-KW"/>
</dbReference>
<dbReference type="GeneID" id="81358690"/>